<name>A0ABQ9WS91_9EUKA</name>
<comment type="caution">
    <text evidence="1">The sequence shown here is derived from an EMBL/GenBank/DDBJ whole genome shotgun (WGS) entry which is preliminary data.</text>
</comment>
<proteinExistence type="predicted"/>
<reference evidence="1 2" key="1">
    <citation type="journal article" date="2022" name="bioRxiv">
        <title>Genomics of Preaxostyla Flagellates Illuminates Evolutionary Transitions and the Path Towards Mitochondrial Loss.</title>
        <authorList>
            <person name="Novak L.V.F."/>
            <person name="Treitli S.C."/>
            <person name="Pyrih J."/>
            <person name="Halakuc P."/>
            <person name="Pipaliya S.V."/>
            <person name="Vacek V."/>
            <person name="Brzon O."/>
            <person name="Soukal P."/>
            <person name="Eme L."/>
            <person name="Dacks J.B."/>
            <person name="Karnkowska A."/>
            <person name="Elias M."/>
            <person name="Hampl V."/>
        </authorList>
    </citation>
    <scope>NUCLEOTIDE SEQUENCE [LARGE SCALE GENOMIC DNA]</scope>
    <source>
        <strain evidence="1">NAU3</strain>
        <tissue evidence="1">Gut</tissue>
    </source>
</reference>
<keyword evidence="2" id="KW-1185">Reference proteome</keyword>
<organism evidence="1 2">
    <name type="scientific">Blattamonas nauphoetae</name>
    <dbReference type="NCBI Taxonomy" id="2049346"/>
    <lineage>
        <taxon>Eukaryota</taxon>
        <taxon>Metamonada</taxon>
        <taxon>Preaxostyla</taxon>
        <taxon>Oxymonadida</taxon>
        <taxon>Blattamonas</taxon>
    </lineage>
</organism>
<accession>A0ABQ9WS91</accession>
<evidence type="ECO:0000313" key="1">
    <source>
        <dbReference type="EMBL" id="KAK2942366.1"/>
    </source>
</evidence>
<dbReference type="EMBL" id="JARBJD010000413">
    <property type="protein sequence ID" value="KAK2942366.1"/>
    <property type="molecule type" value="Genomic_DNA"/>
</dbReference>
<protein>
    <submittedName>
        <fullName evidence="1">Uncharacterized protein</fullName>
    </submittedName>
</protein>
<gene>
    <name evidence="1" type="ORF">BLNAU_22709</name>
</gene>
<dbReference type="Proteomes" id="UP001281761">
    <property type="component" value="Unassembled WGS sequence"/>
</dbReference>
<evidence type="ECO:0000313" key="2">
    <source>
        <dbReference type="Proteomes" id="UP001281761"/>
    </source>
</evidence>
<sequence length="220" mass="24256">MGATTLFVHPDLPDALFALSGAQLLLTELSRVLGISIRNPSVLRLPHSTTLISDQPFKLTSFELALVCVDEISIAPRSSCPFTLPLLPLASSSLLVCSVGTAFSLSSMIVDSLPPCSRTLQTTFRDILSLSECDGKDNLEFHLTRPNFDPILSLRSLCRVVHRSRCALTDRSTCPHWTCCSLILPDTTFSHHMTGLEGIYRLSLEKDAIFDHLPNSRTWC</sequence>